<gene>
    <name evidence="1" type="ORF">MGR_0160</name>
</gene>
<sequence>MKLSLAPSALSAYLQRQLENFFPDGGTCNDLTRFLPRALERLEHCFLHIGQRYYRQDGQTCFDHLNSDQYAAFLYLVANTIHRGQGDERLATKLYVLNKALHALDVFYAVELPDIFCFVHPVGTVIGRGRFQDYFCAYQNCTIGGDLDGNLPTIGRGVVLFGGSRVVGTATIGNNVLVSAGTSILGQDVPDDMTAFGRSPDIGFRPARRSVITDIFEDR</sequence>
<dbReference type="Gene3D" id="2.160.10.10">
    <property type="entry name" value="Hexapeptide repeat proteins"/>
    <property type="match status" value="1"/>
</dbReference>
<keyword evidence="1" id="KW-0808">Transferase</keyword>
<organism evidence="1">
    <name type="scientific">Magnetospirillum gryphiswaldense</name>
    <dbReference type="NCBI Taxonomy" id="55518"/>
    <lineage>
        <taxon>Bacteria</taxon>
        <taxon>Pseudomonadati</taxon>
        <taxon>Pseudomonadota</taxon>
        <taxon>Alphaproteobacteria</taxon>
        <taxon>Rhodospirillales</taxon>
        <taxon>Rhodospirillaceae</taxon>
        <taxon>Magnetospirillum</taxon>
    </lineage>
</organism>
<protein>
    <submittedName>
        <fullName evidence="1">Serine O-acetyltransferase</fullName>
    </submittedName>
</protein>
<reference evidence="1" key="1">
    <citation type="journal article" date="2007" name="J. Bacteriol.">
        <title>Comparative genome analysis of four magnetotactic bacteria reveals a complex set of group-specific genes implicated in magnetosome biomineralization and function.</title>
        <authorList>
            <person name="Richter M."/>
            <person name="Kube M."/>
            <person name="Bazylinski D.A."/>
            <person name="Lombardot T."/>
            <person name="Gloeckner F.O."/>
            <person name="Reinhardt R."/>
            <person name="Schueler D."/>
        </authorList>
    </citation>
    <scope>NUCLEOTIDE SEQUENCE</scope>
    <source>
        <strain evidence="1">MSR-1</strain>
    </source>
</reference>
<dbReference type="RefSeq" id="WP_106002615.1">
    <property type="nucleotide sequence ID" value="NZ_CP027527.1"/>
</dbReference>
<accession>A4U3N5</accession>
<dbReference type="InterPro" id="IPR011004">
    <property type="entry name" value="Trimer_LpxA-like_sf"/>
</dbReference>
<evidence type="ECO:0000313" key="1">
    <source>
        <dbReference type="EMBL" id="CAM77492.1"/>
    </source>
</evidence>
<dbReference type="GO" id="GO:0016740">
    <property type="term" value="F:transferase activity"/>
    <property type="evidence" value="ECO:0007669"/>
    <property type="project" value="UniProtKB-KW"/>
</dbReference>
<name>A4U3N5_9PROT</name>
<proteinExistence type="predicted"/>
<dbReference type="AlphaFoldDB" id="A4U3N5"/>
<dbReference type="SUPFAM" id="SSF51161">
    <property type="entry name" value="Trimeric LpxA-like enzymes"/>
    <property type="match status" value="1"/>
</dbReference>
<dbReference type="EMBL" id="CU459003">
    <property type="protein sequence ID" value="CAM77492.1"/>
    <property type="molecule type" value="Genomic_DNA"/>
</dbReference>